<feature type="transmembrane region" description="Helical" evidence="1">
    <location>
        <begin position="504"/>
        <end position="527"/>
    </location>
</feature>
<dbReference type="Proteomes" id="UP001523565">
    <property type="component" value="Unassembled WGS sequence"/>
</dbReference>
<feature type="transmembrane region" description="Helical" evidence="1">
    <location>
        <begin position="347"/>
        <end position="372"/>
    </location>
</feature>
<feature type="transmembrane region" description="Helical" evidence="1">
    <location>
        <begin position="300"/>
        <end position="319"/>
    </location>
</feature>
<feature type="transmembrane region" description="Helical" evidence="1">
    <location>
        <begin position="166"/>
        <end position="189"/>
    </location>
</feature>
<dbReference type="Pfam" id="PF13346">
    <property type="entry name" value="ABC2_membrane_5"/>
    <property type="match status" value="1"/>
</dbReference>
<keyword evidence="3" id="KW-1185">Reference proteome</keyword>
<protein>
    <submittedName>
        <fullName evidence="2">ABC transporter permease</fullName>
    </submittedName>
</protein>
<reference evidence="2 3" key="1">
    <citation type="journal article" date="2022" name="Genome Biol. Evol.">
        <title>Host diet, physiology and behaviors set the stage for Lachnospiraceae cladogenesis.</title>
        <authorList>
            <person name="Vera-Ponce De Leon A."/>
            <person name="Schneider M."/>
            <person name="Jahnes B.C."/>
            <person name="Sadowski V."/>
            <person name="Camuy-Velez L.A."/>
            <person name="Duan J."/>
            <person name="Sabree Z.L."/>
        </authorList>
    </citation>
    <scope>NUCLEOTIDE SEQUENCE [LARGE SCALE GENOMIC DNA]</scope>
    <source>
        <strain evidence="2 3">PAL227</strain>
    </source>
</reference>
<evidence type="ECO:0000256" key="1">
    <source>
        <dbReference type="SAM" id="Phobius"/>
    </source>
</evidence>
<feature type="transmembrane region" description="Helical" evidence="1">
    <location>
        <begin position="196"/>
        <end position="214"/>
    </location>
</feature>
<feature type="transmembrane region" description="Helical" evidence="1">
    <location>
        <begin position="431"/>
        <end position="457"/>
    </location>
</feature>
<evidence type="ECO:0000313" key="2">
    <source>
        <dbReference type="EMBL" id="MCP1110469.1"/>
    </source>
</evidence>
<feature type="transmembrane region" description="Helical" evidence="1">
    <location>
        <begin position="241"/>
        <end position="262"/>
    </location>
</feature>
<dbReference type="RefSeq" id="WP_262069349.1">
    <property type="nucleotide sequence ID" value="NZ_JAMXOC010000013.1"/>
</dbReference>
<keyword evidence="1" id="KW-0812">Transmembrane</keyword>
<organism evidence="2 3">
    <name type="scientific">Ohessyouella blattaphilus</name>
    <dbReference type="NCBI Taxonomy" id="2949333"/>
    <lineage>
        <taxon>Bacteria</taxon>
        <taxon>Bacillati</taxon>
        <taxon>Bacillota</taxon>
        <taxon>Clostridia</taxon>
        <taxon>Lachnospirales</taxon>
        <taxon>Lachnospiraceae</taxon>
        <taxon>Ohessyouella</taxon>
    </lineage>
</organism>
<feature type="transmembrane region" description="Helical" evidence="1">
    <location>
        <begin position="24"/>
        <end position="42"/>
    </location>
</feature>
<accession>A0ABT1EIE0</accession>
<proteinExistence type="predicted"/>
<gene>
    <name evidence="2" type="ORF">NK118_09430</name>
</gene>
<keyword evidence="1" id="KW-0472">Membrane</keyword>
<dbReference type="EMBL" id="JAMZFV010000013">
    <property type="protein sequence ID" value="MCP1110469.1"/>
    <property type="molecule type" value="Genomic_DNA"/>
</dbReference>
<feature type="transmembrane region" description="Helical" evidence="1">
    <location>
        <begin position="393"/>
        <end position="419"/>
    </location>
</feature>
<dbReference type="InterPro" id="IPR025699">
    <property type="entry name" value="ABC2_memb-like"/>
</dbReference>
<evidence type="ECO:0000313" key="3">
    <source>
        <dbReference type="Proteomes" id="UP001523565"/>
    </source>
</evidence>
<feature type="transmembrane region" description="Helical" evidence="1">
    <location>
        <begin position="464"/>
        <end position="484"/>
    </location>
</feature>
<sequence>MNNRFFASIRPLVSLILRRDRLRILIWTVSIGGFLGALIPLLKEYFTSGADNAVSAQMLENPAMVAIVGPVYGASNYHTGAAYGNMMLLFMAVTVAIMDIFMVARHTRQDEERGRLEMIRSLPVGRLAGLGATFIATLLTNLLVFLAGTGFMYFFMEDGMTLTGCLLFNAGLLVSGLFFAATTAVLAQVFTNNRSVISWSFALLLFLYCLRGVGDVSNETLSLISPLGLVLRTKVFVDNDWWPIVILFLITCTVAALAFILARIRDLGSGLLPERKGHAHASALLCGPGGLAMRLLRTPFIIWTLVMVILAAMYASVFGDLESFMDSNEMLKLVFGQNPDHSPTEQFVGLIIVIMSMIGTIPVLSFTFRPAAEEVRGRAENILSKAISRTKYLTTYLVPGLLISLLTQVLMALTFWGIGSAVMDTPPSLETFLIGFLSFLPAMWVFQGVGTLLVGVLPKRTSLAYLYLGFSFIVVYMGALMNLPEWVKKFTPFGLTPQYPVDDWNFPLLLALTGVAILLTIIGYLGYNRRNIGG</sequence>
<feature type="transmembrane region" description="Helical" evidence="1">
    <location>
        <begin position="124"/>
        <end position="154"/>
    </location>
</feature>
<name>A0ABT1EIE0_9FIRM</name>
<feature type="transmembrane region" description="Helical" evidence="1">
    <location>
        <begin position="82"/>
        <end position="104"/>
    </location>
</feature>
<comment type="caution">
    <text evidence="2">The sequence shown here is derived from an EMBL/GenBank/DDBJ whole genome shotgun (WGS) entry which is preliminary data.</text>
</comment>
<keyword evidence="1" id="KW-1133">Transmembrane helix</keyword>